<proteinExistence type="inferred from homology"/>
<evidence type="ECO:0000256" key="5">
    <source>
        <dbReference type="ARBA" id="ARBA00023163"/>
    </source>
</evidence>
<dbReference type="PANTHER" id="PTHR43133">
    <property type="entry name" value="RNA POLYMERASE ECF-TYPE SIGMA FACTO"/>
    <property type="match status" value="1"/>
</dbReference>
<comment type="caution">
    <text evidence="8">The sequence shown here is derived from an EMBL/GenBank/DDBJ whole genome shotgun (WGS) entry which is preliminary data.</text>
</comment>
<dbReference type="GO" id="GO:0003677">
    <property type="term" value="F:DNA binding"/>
    <property type="evidence" value="ECO:0007669"/>
    <property type="project" value="UniProtKB-KW"/>
</dbReference>
<dbReference type="InterPro" id="IPR007627">
    <property type="entry name" value="RNA_pol_sigma70_r2"/>
</dbReference>
<accession>A0AAE3AG03</accession>
<dbReference type="InterPro" id="IPR013324">
    <property type="entry name" value="RNA_pol_sigma_r3/r4-like"/>
</dbReference>
<keyword evidence="2" id="KW-0805">Transcription regulation</keyword>
<dbReference type="GO" id="GO:0016987">
    <property type="term" value="F:sigma factor activity"/>
    <property type="evidence" value="ECO:0007669"/>
    <property type="project" value="UniProtKB-KW"/>
</dbReference>
<organism evidence="8 9">
    <name type="scientific">Brotocaccenecus cirricatena</name>
    <dbReference type="NCBI Taxonomy" id="3064195"/>
    <lineage>
        <taxon>Bacteria</taxon>
        <taxon>Bacillati</taxon>
        <taxon>Bacillota</taxon>
        <taxon>Clostridia</taxon>
        <taxon>Eubacteriales</taxon>
        <taxon>Oscillospiraceae</taxon>
        <taxon>Brotocaccenecus</taxon>
    </lineage>
</organism>
<dbReference type="Proteomes" id="UP001199319">
    <property type="component" value="Unassembled WGS sequence"/>
</dbReference>
<evidence type="ECO:0000313" key="8">
    <source>
        <dbReference type="EMBL" id="MCC2130002.1"/>
    </source>
</evidence>
<evidence type="ECO:0000313" key="9">
    <source>
        <dbReference type="Proteomes" id="UP001199319"/>
    </source>
</evidence>
<gene>
    <name evidence="8" type="ORF">LKD37_10845</name>
</gene>
<dbReference type="Gene3D" id="1.10.1740.10">
    <property type="match status" value="1"/>
</dbReference>
<evidence type="ECO:0000256" key="1">
    <source>
        <dbReference type="ARBA" id="ARBA00010641"/>
    </source>
</evidence>
<dbReference type="SUPFAM" id="SSF88659">
    <property type="entry name" value="Sigma3 and sigma4 domains of RNA polymerase sigma factors"/>
    <property type="match status" value="1"/>
</dbReference>
<dbReference type="InterPro" id="IPR036388">
    <property type="entry name" value="WH-like_DNA-bd_sf"/>
</dbReference>
<keyword evidence="3" id="KW-0731">Sigma factor</keyword>
<dbReference type="AlphaFoldDB" id="A0AAE3AG03"/>
<sequence>MDDKQLMAQIAAGDQAALQTLLRRHGPLLQYILRPILTDPREREECLADISLRLWQRAGDYAPERGQFVPWLTVLARNMALNRARRLRREEPLDETMPHGDGSAEEALLQKDRREQIRMAIQSLSREEEQLFFRKYYYCQSTAQIAAELGITERAAEGRLYRLRQRLRNLLGGDLL</sequence>
<dbReference type="GO" id="GO:0006352">
    <property type="term" value="P:DNA-templated transcription initiation"/>
    <property type="evidence" value="ECO:0007669"/>
    <property type="project" value="InterPro"/>
</dbReference>
<evidence type="ECO:0000256" key="3">
    <source>
        <dbReference type="ARBA" id="ARBA00023082"/>
    </source>
</evidence>
<protein>
    <submittedName>
        <fullName evidence="8">Sigma-70 family RNA polymerase sigma factor</fullName>
    </submittedName>
</protein>
<dbReference type="InterPro" id="IPR013249">
    <property type="entry name" value="RNA_pol_sigma70_r4_t2"/>
</dbReference>
<dbReference type="InterPro" id="IPR014284">
    <property type="entry name" value="RNA_pol_sigma-70_dom"/>
</dbReference>
<reference evidence="8" key="1">
    <citation type="submission" date="2021-10" db="EMBL/GenBank/DDBJ databases">
        <title>Anaerobic single-cell dispensing facilitates the cultivation of human gut bacteria.</title>
        <authorList>
            <person name="Afrizal A."/>
        </authorList>
    </citation>
    <scope>NUCLEOTIDE SEQUENCE</scope>
    <source>
        <strain evidence="8">CLA-AA-H272</strain>
    </source>
</reference>
<keyword evidence="4" id="KW-0238">DNA-binding</keyword>
<keyword evidence="9" id="KW-1185">Reference proteome</keyword>
<comment type="similarity">
    <text evidence="1">Belongs to the sigma-70 factor family. ECF subfamily.</text>
</comment>
<name>A0AAE3AG03_9FIRM</name>
<evidence type="ECO:0000259" key="7">
    <source>
        <dbReference type="Pfam" id="PF08281"/>
    </source>
</evidence>
<feature type="domain" description="RNA polymerase sigma-70 region 2" evidence="6">
    <location>
        <begin position="21"/>
        <end position="89"/>
    </location>
</feature>
<dbReference type="Pfam" id="PF08281">
    <property type="entry name" value="Sigma70_r4_2"/>
    <property type="match status" value="1"/>
</dbReference>
<evidence type="ECO:0000256" key="4">
    <source>
        <dbReference type="ARBA" id="ARBA00023125"/>
    </source>
</evidence>
<keyword evidence="5" id="KW-0804">Transcription</keyword>
<evidence type="ECO:0000259" key="6">
    <source>
        <dbReference type="Pfam" id="PF04542"/>
    </source>
</evidence>
<dbReference type="InterPro" id="IPR013325">
    <property type="entry name" value="RNA_pol_sigma_r2"/>
</dbReference>
<dbReference type="RefSeq" id="WP_302929233.1">
    <property type="nucleotide sequence ID" value="NZ_JAJEPW010000032.1"/>
</dbReference>
<evidence type="ECO:0000256" key="2">
    <source>
        <dbReference type="ARBA" id="ARBA00023015"/>
    </source>
</evidence>
<dbReference type="Gene3D" id="1.10.10.10">
    <property type="entry name" value="Winged helix-like DNA-binding domain superfamily/Winged helix DNA-binding domain"/>
    <property type="match status" value="1"/>
</dbReference>
<dbReference type="SUPFAM" id="SSF88946">
    <property type="entry name" value="Sigma2 domain of RNA polymerase sigma factors"/>
    <property type="match status" value="1"/>
</dbReference>
<dbReference type="Pfam" id="PF04542">
    <property type="entry name" value="Sigma70_r2"/>
    <property type="match status" value="1"/>
</dbReference>
<dbReference type="NCBIfam" id="TIGR02937">
    <property type="entry name" value="sigma70-ECF"/>
    <property type="match status" value="1"/>
</dbReference>
<feature type="domain" description="RNA polymerase sigma factor 70 region 4 type 2" evidence="7">
    <location>
        <begin position="114"/>
        <end position="167"/>
    </location>
</feature>
<dbReference type="InterPro" id="IPR039425">
    <property type="entry name" value="RNA_pol_sigma-70-like"/>
</dbReference>
<dbReference type="PANTHER" id="PTHR43133:SF8">
    <property type="entry name" value="RNA POLYMERASE SIGMA FACTOR HI_1459-RELATED"/>
    <property type="match status" value="1"/>
</dbReference>
<dbReference type="EMBL" id="JAJEPW010000032">
    <property type="protein sequence ID" value="MCC2130002.1"/>
    <property type="molecule type" value="Genomic_DNA"/>
</dbReference>